<protein>
    <submittedName>
        <fullName evidence="2">Uncharacterized protein</fullName>
    </submittedName>
</protein>
<evidence type="ECO:0000256" key="1">
    <source>
        <dbReference type="SAM" id="Phobius"/>
    </source>
</evidence>
<keyword evidence="1" id="KW-0472">Membrane</keyword>
<comment type="caution">
    <text evidence="2">The sequence shown here is derived from an EMBL/GenBank/DDBJ whole genome shotgun (WGS) entry which is preliminary data.</text>
</comment>
<dbReference type="AlphaFoldDB" id="A0A1V2UT91"/>
<dbReference type="GeneID" id="67513400"/>
<accession>A0A1V2UT91</accession>
<feature type="transmembrane region" description="Helical" evidence="1">
    <location>
        <begin position="6"/>
        <end position="23"/>
    </location>
</feature>
<reference evidence="2 3" key="1">
    <citation type="submission" date="2015-07" db="EMBL/GenBank/DDBJ databases">
        <title>Acinetobacter yuneri, a novel member of Acinetobacter calcoaceticus-Acinetobacter baumannii complex isolated from clinical specimen.</title>
        <authorList>
            <person name="Yu Y."/>
        </authorList>
    </citation>
    <scope>NUCLEOTIDE SEQUENCE [LARGE SCALE GENOMIC DNA]</scope>
    <source>
        <strain evidence="2 3">A362</strain>
    </source>
</reference>
<dbReference type="Proteomes" id="UP000189376">
    <property type="component" value="Unassembled WGS sequence"/>
</dbReference>
<gene>
    <name evidence="2" type="ORF">AC058_14640</name>
</gene>
<sequence>MDTVVLKNSLIASLVFVCVFLVFQNIDHRVSERIQLESTSAAFESLDKDFSAIKRNVDTEFNKLPKYVKPSKEQSINDALEFIKFSKQTFTDTMAQNEELLAEVKGFEKKANDVLEK</sequence>
<name>A0A1V2UT91_9GAMM</name>
<evidence type="ECO:0000313" key="2">
    <source>
        <dbReference type="EMBL" id="ONN53190.1"/>
    </source>
</evidence>
<dbReference type="RefSeq" id="WP_005005748.1">
    <property type="nucleotide sequence ID" value="NZ_LFZS01000011.1"/>
</dbReference>
<keyword evidence="1" id="KW-0812">Transmembrane</keyword>
<keyword evidence="1" id="KW-1133">Transmembrane helix</keyword>
<evidence type="ECO:0000313" key="3">
    <source>
        <dbReference type="Proteomes" id="UP000189376"/>
    </source>
</evidence>
<dbReference type="EMBL" id="LFZS01000011">
    <property type="protein sequence ID" value="ONN53190.1"/>
    <property type="molecule type" value="Genomic_DNA"/>
</dbReference>
<keyword evidence="3" id="KW-1185">Reference proteome</keyword>
<organism evidence="2 3">
    <name type="scientific">Acinetobacter genomosp. 33YU</name>
    <dbReference type="NCBI Taxonomy" id="1675530"/>
    <lineage>
        <taxon>Bacteria</taxon>
        <taxon>Pseudomonadati</taxon>
        <taxon>Pseudomonadota</taxon>
        <taxon>Gammaproteobacteria</taxon>
        <taxon>Moraxellales</taxon>
        <taxon>Moraxellaceae</taxon>
        <taxon>Acinetobacter</taxon>
    </lineage>
</organism>
<proteinExistence type="predicted"/>